<evidence type="ECO:0000313" key="8">
    <source>
        <dbReference type="EMBL" id="MCJ8501922.1"/>
    </source>
</evidence>
<dbReference type="NCBIfam" id="TIGR02249">
    <property type="entry name" value="integrase_gron"/>
    <property type="match status" value="1"/>
</dbReference>
<dbReference type="Pfam" id="PF00589">
    <property type="entry name" value="Phage_integrase"/>
    <property type="match status" value="1"/>
</dbReference>
<evidence type="ECO:0000256" key="3">
    <source>
        <dbReference type="ARBA" id="ARBA00023125"/>
    </source>
</evidence>
<evidence type="ECO:0000259" key="7">
    <source>
        <dbReference type="PROSITE" id="PS51900"/>
    </source>
</evidence>
<dbReference type="InterPro" id="IPR010998">
    <property type="entry name" value="Integrase_recombinase_N"/>
</dbReference>
<dbReference type="AlphaFoldDB" id="A0AA41R4W7"/>
<dbReference type="RefSeq" id="WP_246911365.1">
    <property type="nucleotide sequence ID" value="NZ_JALJRB010000018.1"/>
</dbReference>
<keyword evidence="2" id="KW-0229">DNA integration</keyword>
<accession>A0AA41R4W7</accession>
<dbReference type="Gene3D" id="1.10.150.130">
    <property type="match status" value="1"/>
</dbReference>
<dbReference type="PANTHER" id="PTHR30349:SF64">
    <property type="entry name" value="PROPHAGE INTEGRASE INTD-RELATED"/>
    <property type="match status" value="1"/>
</dbReference>
<dbReference type="GO" id="GO:0006310">
    <property type="term" value="P:DNA recombination"/>
    <property type="evidence" value="ECO:0007669"/>
    <property type="project" value="UniProtKB-KW"/>
</dbReference>
<dbReference type="InterPro" id="IPR011946">
    <property type="entry name" value="Integrase_integron-type"/>
</dbReference>
<dbReference type="InterPro" id="IPR050090">
    <property type="entry name" value="Tyrosine_recombinase_XerCD"/>
</dbReference>
<dbReference type="InterPro" id="IPR002104">
    <property type="entry name" value="Integrase_catalytic"/>
</dbReference>
<dbReference type="GO" id="GO:0015074">
    <property type="term" value="P:DNA integration"/>
    <property type="evidence" value="ECO:0007669"/>
    <property type="project" value="UniProtKB-KW"/>
</dbReference>
<reference evidence="8" key="1">
    <citation type="submission" date="2022-04" db="EMBL/GenBank/DDBJ databases">
        <title>Desulfatitalea alkaliphila sp. nov., a novel anaerobic sulfate-reducing bacterium isolated from terrestrial mud volcano, Taman Peninsula, Russia.</title>
        <authorList>
            <person name="Khomyakova M.A."/>
            <person name="Merkel A.Y."/>
            <person name="Slobodkin A.I."/>
        </authorList>
    </citation>
    <scope>NUCLEOTIDE SEQUENCE</scope>
    <source>
        <strain evidence="8">M08but</strain>
    </source>
</reference>
<keyword evidence="3 5" id="KW-0238">DNA-binding</keyword>
<proteinExistence type="inferred from homology"/>
<evidence type="ECO:0000256" key="2">
    <source>
        <dbReference type="ARBA" id="ARBA00022908"/>
    </source>
</evidence>
<dbReference type="PANTHER" id="PTHR30349">
    <property type="entry name" value="PHAGE INTEGRASE-RELATED"/>
    <property type="match status" value="1"/>
</dbReference>
<feature type="domain" description="Tyr recombinase" evidence="6">
    <location>
        <begin position="195"/>
        <end position="408"/>
    </location>
</feature>
<dbReference type="GO" id="GO:0003677">
    <property type="term" value="F:DNA binding"/>
    <property type="evidence" value="ECO:0007669"/>
    <property type="project" value="UniProtKB-UniRule"/>
</dbReference>
<dbReference type="InterPro" id="IPR004107">
    <property type="entry name" value="Integrase_SAM-like_N"/>
</dbReference>
<evidence type="ECO:0000256" key="5">
    <source>
        <dbReference type="PROSITE-ProRule" id="PRU01248"/>
    </source>
</evidence>
<dbReference type="EMBL" id="JALJRB010000018">
    <property type="protein sequence ID" value="MCJ8501922.1"/>
    <property type="molecule type" value="Genomic_DNA"/>
</dbReference>
<keyword evidence="9" id="KW-1185">Reference proteome</keyword>
<dbReference type="PROSITE" id="PS51898">
    <property type="entry name" value="TYR_RECOMBINASE"/>
    <property type="match status" value="1"/>
</dbReference>
<evidence type="ECO:0000259" key="6">
    <source>
        <dbReference type="PROSITE" id="PS51898"/>
    </source>
</evidence>
<name>A0AA41R4W7_9BACT</name>
<dbReference type="Proteomes" id="UP001165427">
    <property type="component" value="Unassembled WGS sequence"/>
</dbReference>
<keyword evidence="4" id="KW-0233">DNA recombination</keyword>
<dbReference type="PROSITE" id="PS51900">
    <property type="entry name" value="CB"/>
    <property type="match status" value="1"/>
</dbReference>
<organism evidence="8 9">
    <name type="scientific">Desulfatitalea alkaliphila</name>
    <dbReference type="NCBI Taxonomy" id="2929485"/>
    <lineage>
        <taxon>Bacteria</taxon>
        <taxon>Pseudomonadati</taxon>
        <taxon>Thermodesulfobacteriota</taxon>
        <taxon>Desulfobacteria</taxon>
        <taxon>Desulfobacterales</taxon>
        <taxon>Desulfosarcinaceae</taxon>
        <taxon>Desulfatitalea</taxon>
    </lineage>
</organism>
<dbReference type="CDD" id="cd01193">
    <property type="entry name" value="INT_IntI_C"/>
    <property type="match status" value="1"/>
</dbReference>
<dbReference type="Pfam" id="PF13495">
    <property type="entry name" value="Phage_int_SAM_4"/>
    <property type="match status" value="1"/>
</dbReference>
<dbReference type="SUPFAM" id="SSF56349">
    <property type="entry name" value="DNA breaking-rejoining enzymes"/>
    <property type="match status" value="1"/>
</dbReference>
<evidence type="ECO:0000256" key="1">
    <source>
        <dbReference type="ARBA" id="ARBA00008857"/>
    </source>
</evidence>
<evidence type="ECO:0000313" key="9">
    <source>
        <dbReference type="Proteomes" id="UP001165427"/>
    </source>
</evidence>
<gene>
    <name evidence="8" type="ORF">MRX98_15160</name>
</gene>
<evidence type="ECO:0000256" key="4">
    <source>
        <dbReference type="ARBA" id="ARBA00023172"/>
    </source>
</evidence>
<dbReference type="InterPro" id="IPR013762">
    <property type="entry name" value="Integrase-like_cat_sf"/>
</dbReference>
<comment type="similarity">
    <text evidence="1">Belongs to the 'phage' integrase family.</text>
</comment>
<protein>
    <submittedName>
        <fullName evidence="8">Integron integrase</fullName>
    </submittedName>
</protein>
<sequence length="417" mass="48098">MLIDDFHNFLKNNRNIPKKHLPFYLHWTKLFIRFCQSQVSPGEPEQMIGPFLIQIGKRFEQWQVDQAKEALSLYCFYAGRSVSAAGPASNVSAGDWKKAGEDMVRMLRLKQRSYRTEQTYLKWLRDFFVYVKPVGPCELTDLHIRNFLSYLAVDRHVAKSTQNLAFNAILFFYRHVLEREVGDIQSVVRSKRGERLPTVLTQEEVKQMISALDGLPRLMVKILYGAGLRLNECTRLRVQDLDFQRNTITVRAGKGDKDRQTLLPENAVQELKLHLEQVRQIYDADRKAGTPGVSLPGALDKKYPNASRQWIWFWVFPSDRLSVDPRSKLTRRHHLSADFVQRAVKNAASTARIPKRVTTHTLRHSFATHLLENGYDIRTIQVLLGHVDVQTTMIYTHVARKNVLGVCSPLDQNVNCV</sequence>
<comment type="caution">
    <text evidence="8">The sequence shown here is derived from an EMBL/GenBank/DDBJ whole genome shotgun (WGS) entry which is preliminary data.</text>
</comment>
<dbReference type="InterPro" id="IPR044068">
    <property type="entry name" value="CB"/>
</dbReference>
<dbReference type="Gene3D" id="1.10.443.10">
    <property type="entry name" value="Intergrase catalytic core"/>
    <property type="match status" value="1"/>
</dbReference>
<feature type="domain" description="Core-binding (CB)" evidence="7">
    <location>
        <begin position="94"/>
        <end position="177"/>
    </location>
</feature>
<dbReference type="InterPro" id="IPR011010">
    <property type="entry name" value="DNA_brk_join_enz"/>
</dbReference>